<dbReference type="GO" id="GO:0050660">
    <property type="term" value="F:flavin adenine dinucleotide binding"/>
    <property type="evidence" value="ECO:0007669"/>
    <property type="project" value="TreeGrafter"/>
</dbReference>
<dbReference type="AlphaFoldDB" id="A0AAF0CT22"/>
<keyword evidence="8" id="KW-1185">Reference proteome</keyword>
<dbReference type="PANTHER" id="PTHR18968">
    <property type="entry name" value="THIAMINE PYROPHOSPHATE ENZYMES"/>
    <property type="match status" value="1"/>
</dbReference>
<dbReference type="InterPro" id="IPR011766">
    <property type="entry name" value="TPP_enzyme_TPP-bd"/>
</dbReference>
<dbReference type="InterPro" id="IPR000399">
    <property type="entry name" value="TPP-bd_CS"/>
</dbReference>
<dbReference type="GO" id="GO:0009097">
    <property type="term" value="P:isoleucine biosynthetic process"/>
    <property type="evidence" value="ECO:0007669"/>
    <property type="project" value="TreeGrafter"/>
</dbReference>
<dbReference type="Pfam" id="PF02775">
    <property type="entry name" value="TPP_enzyme_C"/>
    <property type="match status" value="1"/>
</dbReference>
<reference evidence="7" key="1">
    <citation type="submission" date="2022-10" db="EMBL/GenBank/DDBJ databases">
        <title>Vagococcus sp. isolated from poultry meat.</title>
        <authorList>
            <person name="Johansson P."/>
            <person name="Bjorkroth J."/>
        </authorList>
    </citation>
    <scope>NUCLEOTIDE SEQUENCE</scope>
    <source>
        <strain evidence="7">STAA11</strain>
    </source>
</reference>
<dbReference type="InterPro" id="IPR030817">
    <property type="entry name" value="Myo_inos_IolD"/>
</dbReference>
<evidence type="ECO:0000256" key="3">
    <source>
        <dbReference type="RuleBase" id="RU362132"/>
    </source>
</evidence>
<dbReference type="Proteomes" id="UP001179647">
    <property type="component" value="Chromosome"/>
</dbReference>
<dbReference type="EMBL" id="CP110232">
    <property type="protein sequence ID" value="WEG72410.1"/>
    <property type="molecule type" value="Genomic_DNA"/>
</dbReference>
<feature type="domain" description="Thiamine pyrophosphate enzyme N-terminal TPP-binding" evidence="6">
    <location>
        <begin position="33"/>
        <end position="133"/>
    </location>
</feature>
<dbReference type="InterPro" id="IPR045229">
    <property type="entry name" value="TPP_enz"/>
</dbReference>
<dbReference type="Gene3D" id="3.40.50.970">
    <property type="match status" value="2"/>
</dbReference>
<evidence type="ECO:0000313" key="8">
    <source>
        <dbReference type="Proteomes" id="UP001179647"/>
    </source>
</evidence>
<dbReference type="InterPro" id="IPR029035">
    <property type="entry name" value="DHS-like_NAD/FAD-binding_dom"/>
</dbReference>
<dbReference type="InterPro" id="IPR012000">
    <property type="entry name" value="Thiamin_PyroP_enz_cen_dom"/>
</dbReference>
<sequence>MTKTIKLTTAQALIKFLNQQYIFVDGEELPFVEGIFHIYGHGNVLGIGEALENDPGHLKSFQGKSEQGMAHAAIAFSKQSLRKKIYAVSTSSGPGSANLLTAAGTAFTNNIPVLFLPADTFATRQPDPVLQQLEQPSSCAITTNDAFKPLSRYWDRVQRPEQLMSALIRAFEVMTNPETAGPATICISQDVEGEAFDYPVEFFNKRIHYVDRKLPNDREIENAISIIKNSKRPVIIVGGGAKYSEAREELLEISERYRIPLVGTYAGKSTVSFDFKYNLGGVGVLGTSAANQVVMDSDLIIGIGTRYSDFTTSSKTIFNFEHCRFLNINISRFQAYKFDADQIVGDAKISLKKVIQDLGEYQTAYTEEELTNKKEEWLLERHRLSNVTFNRQNFTPEIAKHFSQTKLNDYADTLKTELTQSSVFIKVNDLVDDNAIVVAAAGSIPGDMQRLWNASVENTYHLEYGYSTMGYEIAGALGAKLAAPSQESYAFLGDGSFLMLHTELVTALQYGQKINIILLDNSGYGCINNLQMEHGNGSQGTELRNYNDEIMTIDYKKIAEGYGMTSYTVTTMAELEEALLDSKKQKTSTLIDIKVLPKTMSNDCVGSWWHVGVADISKNKAVQLASEKQLAKLLNAKKY</sequence>
<dbReference type="GO" id="GO:0005948">
    <property type="term" value="C:acetolactate synthase complex"/>
    <property type="evidence" value="ECO:0007669"/>
    <property type="project" value="TreeGrafter"/>
</dbReference>
<keyword evidence="7" id="KW-0378">Hydrolase</keyword>
<evidence type="ECO:0000259" key="5">
    <source>
        <dbReference type="Pfam" id="PF02775"/>
    </source>
</evidence>
<dbReference type="GO" id="GO:0003984">
    <property type="term" value="F:acetolactate synthase activity"/>
    <property type="evidence" value="ECO:0007669"/>
    <property type="project" value="TreeGrafter"/>
</dbReference>
<dbReference type="GO" id="GO:0009099">
    <property type="term" value="P:L-valine biosynthetic process"/>
    <property type="evidence" value="ECO:0007669"/>
    <property type="project" value="TreeGrafter"/>
</dbReference>
<dbReference type="GO" id="GO:0000287">
    <property type="term" value="F:magnesium ion binding"/>
    <property type="evidence" value="ECO:0007669"/>
    <property type="project" value="InterPro"/>
</dbReference>
<evidence type="ECO:0000259" key="6">
    <source>
        <dbReference type="Pfam" id="PF02776"/>
    </source>
</evidence>
<dbReference type="GO" id="GO:0030976">
    <property type="term" value="F:thiamine pyrophosphate binding"/>
    <property type="evidence" value="ECO:0007669"/>
    <property type="project" value="InterPro"/>
</dbReference>
<dbReference type="SUPFAM" id="SSF52467">
    <property type="entry name" value="DHS-like NAD/FAD-binding domain"/>
    <property type="match status" value="1"/>
</dbReference>
<dbReference type="NCBIfam" id="TIGR04377">
    <property type="entry name" value="myo_inos_iolD"/>
    <property type="match status" value="1"/>
</dbReference>
<dbReference type="PROSITE" id="PS00187">
    <property type="entry name" value="TPP_ENZYMES"/>
    <property type="match status" value="1"/>
</dbReference>
<comment type="similarity">
    <text evidence="1 3">Belongs to the TPP enzyme family.</text>
</comment>
<dbReference type="GO" id="GO:0102481">
    <property type="term" value="F:3D-(3,5/4)-trihydroxycyclohexane-1,2-dione hydrolase activity"/>
    <property type="evidence" value="ECO:0007669"/>
    <property type="project" value="UniProtKB-EC"/>
</dbReference>
<dbReference type="KEGG" id="vie:OL234_05340"/>
<dbReference type="SUPFAM" id="SSF52518">
    <property type="entry name" value="Thiamin diphosphate-binding fold (THDP-binding)"/>
    <property type="match status" value="2"/>
</dbReference>
<protein>
    <submittedName>
        <fullName evidence="7">3D-(3,5/4)-trihydroxycyclohexane-1,2-dione acylhydrolase (Decyclizing)</fullName>
        <ecNumber evidence="7">3.7.1.22</ecNumber>
    </submittedName>
</protein>
<gene>
    <name evidence="7" type="primary">iolD</name>
    <name evidence="7" type="ORF">OL234_05340</name>
</gene>
<dbReference type="GO" id="GO:0019310">
    <property type="term" value="P:inositol catabolic process"/>
    <property type="evidence" value="ECO:0007669"/>
    <property type="project" value="InterPro"/>
</dbReference>
<feature type="domain" description="Thiamine pyrophosphate enzyme central" evidence="4">
    <location>
        <begin position="220"/>
        <end position="353"/>
    </location>
</feature>
<dbReference type="Pfam" id="PF00205">
    <property type="entry name" value="TPP_enzyme_M"/>
    <property type="match status" value="1"/>
</dbReference>
<evidence type="ECO:0000313" key="7">
    <source>
        <dbReference type="EMBL" id="WEG72410.1"/>
    </source>
</evidence>
<dbReference type="Gene3D" id="3.40.50.1220">
    <property type="entry name" value="TPP-binding domain"/>
    <property type="match status" value="1"/>
</dbReference>
<evidence type="ECO:0000259" key="4">
    <source>
        <dbReference type="Pfam" id="PF00205"/>
    </source>
</evidence>
<evidence type="ECO:0000256" key="1">
    <source>
        <dbReference type="ARBA" id="ARBA00007812"/>
    </source>
</evidence>
<dbReference type="EC" id="3.7.1.22" evidence="7"/>
<keyword evidence="2 3" id="KW-0786">Thiamine pyrophosphate</keyword>
<dbReference type="InterPro" id="IPR029061">
    <property type="entry name" value="THDP-binding"/>
</dbReference>
<dbReference type="CDD" id="cd07035">
    <property type="entry name" value="TPP_PYR_POX_like"/>
    <property type="match status" value="1"/>
</dbReference>
<dbReference type="PANTHER" id="PTHR18968:SF9">
    <property type="entry name" value="3D-(3,5_4)-TRIHYDROXYCYCLOHEXANE-1,2-DIONE HYDROLASE"/>
    <property type="match status" value="1"/>
</dbReference>
<evidence type="ECO:0000256" key="2">
    <source>
        <dbReference type="ARBA" id="ARBA00023052"/>
    </source>
</evidence>
<dbReference type="InterPro" id="IPR012001">
    <property type="entry name" value="Thiamin_PyroP_enz_TPP-bd_dom"/>
</dbReference>
<dbReference type="RefSeq" id="WP_275468213.1">
    <property type="nucleotide sequence ID" value="NZ_CP110232.1"/>
</dbReference>
<dbReference type="Pfam" id="PF02776">
    <property type="entry name" value="TPP_enzyme_N"/>
    <property type="match status" value="1"/>
</dbReference>
<proteinExistence type="inferred from homology"/>
<feature type="domain" description="Thiamine pyrophosphate enzyme TPP-binding" evidence="5">
    <location>
        <begin position="441"/>
        <end position="593"/>
    </location>
</feature>
<name>A0AAF0CT22_9ENTE</name>
<accession>A0AAF0CT22</accession>
<organism evidence="7 8">
    <name type="scientific">Vagococcus intermedius</name>
    <dbReference type="NCBI Taxonomy" id="2991418"/>
    <lineage>
        <taxon>Bacteria</taxon>
        <taxon>Bacillati</taxon>
        <taxon>Bacillota</taxon>
        <taxon>Bacilli</taxon>
        <taxon>Lactobacillales</taxon>
        <taxon>Enterococcaceae</taxon>
        <taxon>Vagococcus</taxon>
    </lineage>
</organism>